<reference evidence="2 3" key="1">
    <citation type="submission" date="2022-12" db="EMBL/GenBank/DDBJ databases">
        <title>Chromosome-level genome assembly of true bugs.</title>
        <authorList>
            <person name="Ma L."/>
            <person name="Li H."/>
        </authorList>
    </citation>
    <scope>NUCLEOTIDE SEQUENCE [LARGE SCALE GENOMIC DNA]</scope>
    <source>
        <strain evidence="2">Lab_2022b</strain>
    </source>
</reference>
<feature type="compositionally biased region" description="Low complexity" evidence="1">
    <location>
        <begin position="56"/>
        <end position="65"/>
    </location>
</feature>
<keyword evidence="3" id="KW-1185">Reference proteome</keyword>
<organism evidence="2 3">
    <name type="scientific">Rhynocoris fuscipes</name>
    <dbReference type="NCBI Taxonomy" id="488301"/>
    <lineage>
        <taxon>Eukaryota</taxon>
        <taxon>Metazoa</taxon>
        <taxon>Ecdysozoa</taxon>
        <taxon>Arthropoda</taxon>
        <taxon>Hexapoda</taxon>
        <taxon>Insecta</taxon>
        <taxon>Pterygota</taxon>
        <taxon>Neoptera</taxon>
        <taxon>Paraneoptera</taxon>
        <taxon>Hemiptera</taxon>
        <taxon>Heteroptera</taxon>
        <taxon>Panheteroptera</taxon>
        <taxon>Cimicomorpha</taxon>
        <taxon>Reduviidae</taxon>
        <taxon>Harpactorinae</taxon>
        <taxon>Harpactorini</taxon>
        <taxon>Rhynocoris</taxon>
    </lineage>
</organism>
<dbReference type="AlphaFoldDB" id="A0AAW1CVV2"/>
<dbReference type="EMBL" id="JAPXFL010000009">
    <property type="protein sequence ID" value="KAK9502130.1"/>
    <property type="molecule type" value="Genomic_DNA"/>
</dbReference>
<gene>
    <name evidence="2" type="ORF">O3M35_012721</name>
</gene>
<evidence type="ECO:0000256" key="1">
    <source>
        <dbReference type="SAM" id="MobiDB-lite"/>
    </source>
</evidence>
<dbReference type="Proteomes" id="UP001461498">
    <property type="component" value="Unassembled WGS sequence"/>
</dbReference>
<sequence>MIEILDMSMSTYGSVNPSEYPSAPNIPPPPYAPPPYQPSPPYQPTPPYYQHHYNQAPYPTGGPPSATGGPWLVYSNYSPSSIPPPQSISTR</sequence>
<name>A0AAW1CVV2_9HEMI</name>
<feature type="compositionally biased region" description="Pro residues" evidence="1">
    <location>
        <begin position="24"/>
        <end position="47"/>
    </location>
</feature>
<proteinExistence type="predicted"/>
<evidence type="ECO:0000313" key="3">
    <source>
        <dbReference type="Proteomes" id="UP001461498"/>
    </source>
</evidence>
<comment type="caution">
    <text evidence="2">The sequence shown here is derived from an EMBL/GenBank/DDBJ whole genome shotgun (WGS) entry which is preliminary data.</text>
</comment>
<accession>A0AAW1CVV2</accession>
<evidence type="ECO:0000313" key="2">
    <source>
        <dbReference type="EMBL" id="KAK9502130.1"/>
    </source>
</evidence>
<feature type="region of interest" description="Disordered" evidence="1">
    <location>
        <begin position="13"/>
        <end position="65"/>
    </location>
</feature>
<protein>
    <submittedName>
        <fullName evidence="2">Uncharacterized protein</fullName>
    </submittedName>
</protein>